<dbReference type="EMBL" id="CM023491">
    <property type="protein sequence ID" value="KAH6940775.1"/>
    <property type="molecule type" value="Genomic_DNA"/>
</dbReference>
<sequence length="95" mass="10535">MTSKNSTLVALDEKIADLSESEDYEDEATVALEYHGKLRNTAIRVRYFLNSAERPGYAPVRRVVTDTGNQGDFTQAISRTPLQVALPKLHIPVSS</sequence>
<dbReference type="Proteomes" id="UP000821845">
    <property type="component" value="Chromosome 11"/>
</dbReference>
<proteinExistence type="predicted"/>
<protein>
    <submittedName>
        <fullName evidence="1">Uncharacterized protein</fullName>
    </submittedName>
</protein>
<accession>A0ACB7T1I3</accession>
<reference evidence="1" key="1">
    <citation type="submission" date="2020-05" db="EMBL/GenBank/DDBJ databases">
        <title>Large-scale comparative analyses of tick genomes elucidate their genetic diversity and vector capacities.</title>
        <authorList>
            <person name="Jia N."/>
            <person name="Wang J."/>
            <person name="Shi W."/>
            <person name="Du L."/>
            <person name="Sun Y."/>
            <person name="Zhan W."/>
            <person name="Jiang J."/>
            <person name="Wang Q."/>
            <person name="Zhang B."/>
            <person name="Ji P."/>
            <person name="Sakyi L.B."/>
            <person name="Cui X."/>
            <person name="Yuan T."/>
            <person name="Jiang B."/>
            <person name="Yang W."/>
            <person name="Lam T.T.-Y."/>
            <person name="Chang Q."/>
            <person name="Ding S."/>
            <person name="Wang X."/>
            <person name="Zhu J."/>
            <person name="Ruan X."/>
            <person name="Zhao L."/>
            <person name="Wei J."/>
            <person name="Que T."/>
            <person name="Du C."/>
            <person name="Cheng J."/>
            <person name="Dai P."/>
            <person name="Han X."/>
            <person name="Huang E."/>
            <person name="Gao Y."/>
            <person name="Liu J."/>
            <person name="Shao H."/>
            <person name="Ye R."/>
            <person name="Li L."/>
            <person name="Wei W."/>
            <person name="Wang X."/>
            <person name="Wang C."/>
            <person name="Yang T."/>
            <person name="Huo Q."/>
            <person name="Li W."/>
            <person name="Guo W."/>
            <person name="Chen H."/>
            <person name="Zhou L."/>
            <person name="Ni X."/>
            <person name="Tian J."/>
            <person name="Zhou Y."/>
            <person name="Sheng Y."/>
            <person name="Liu T."/>
            <person name="Pan Y."/>
            <person name="Xia L."/>
            <person name="Li J."/>
            <person name="Zhao F."/>
            <person name="Cao W."/>
        </authorList>
    </citation>
    <scope>NUCLEOTIDE SEQUENCE</scope>
    <source>
        <strain evidence="1">Hyas-2018</strain>
    </source>
</reference>
<gene>
    <name evidence="1" type="ORF">HPB50_006542</name>
</gene>
<organism evidence="1 2">
    <name type="scientific">Hyalomma asiaticum</name>
    <name type="common">Tick</name>
    <dbReference type="NCBI Taxonomy" id="266040"/>
    <lineage>
        <taxon>Eukaryota</taxon>
        <taxon>Metazoa</taxon>
        <taxon>Ecdysozoa</taxon>
        <taxon>Arthropoda</taxon>
        <taxon>Chelicerata</taxon>
        <taxon>Arachnida</taxon>
        <taxon>Acari</taxon>
        <taxon>Parasitiformes</taxon>
        <taxon>Ixodida</taxon>
        <taxon>Ixodoidea</taxon>
        <taxon>Ixodidae</taxon>
        <taxon>Hyalomminae</taxon>
        <taxon>Hyalomma</taxon>
    </lineage>
</organism>
<evidence type="ECO:0000313" key="2">
    <source>
        <dbReference type="Proteomes" id="UP000821845"/>
    </source>
</evidence>
<evidence type="ECO:0000313" key="1">
    <source>
        <dbReference type="EMBL" id="KAH6940775.1"/>
    </source>
</evidence>
<name>A0ACB7T1I3_HYAAI</name>
<comment type="caution">
    <text evidence="1">The sequence shown here is derived from an EMBL/GenBank/DDBJ whole genome shotgun (WGS) entry which is preliminary data.</text>
</comment>
<keyword evidence="2" id="KW-1185">Reference proteome</keyword>